<name>A0ABP9M6P6_9BURK</name>
<proteinExistence type="predicted"/>
<sequence length="201" mass="23082">MNSNQMRAFSELITAVYAFYRRDISEYAIQIWWNAMRPYDFEAVKHAINRHCVNPDNGQFCPMPADIVKLLEGSSRDSALLAWSKVDKALRHVGTYRSVAFDDPIIHLVLQNMGGWIALGNKTESEWPFVAKEFENRYRSYKQRDQISAPKWLIGIAECENSINGFHEEDVVLIGNETAAKAVIAMGSNHQQQFERHFLEA</sequence>
<dbReference type="InterPro" id="IPR045521">
    <property type="entry name" value="DUF6475"/>
</dbReference>
<feature type="domain" description="DUF6475" evidence="1">
    <location>
        <begin position="99"/>
        <end position="186"/>
    </location>
</feature>
<accession>A0ABP9M6P6</accession>
<protein>
    <recommendedName>
        <fullName evidence="1">DUF6475 domain-containing protein</fullName>
    </recommendedName>
</protein>
<evidence type="ECO:0000313" key="2">
    <source>
        <dbReference type="EMBL" id="GAA5091621.1"/>
    </source>
</evidence>
<gene>
    <name evidence="2" type="ORF">GCM10023337_17620</name>
</gene>
<evidence type="ECO:0000259" key="1">
    <source>
        <dbReference type="Pfam" id="PF20081"/>
    </source>
</evidence>
<dbReference type="Pfam" id="PF20081">
    <property type="entry name" value="DUF6475"/>
    <property type="match status" value="1"/>
</dbReference>
<dbReference type="RefSeq" id="WP_345371184.1">
    <property type="nucleotide sequence ID" value="NZ_BAABKD010000011.1"/>
</dbReference>
<dbReference type="EMBL" id="BAABKD010000011">
    <property type="protein sequence ID" value="GAA5091621.1"/>
    <property type="molecule type" value="Genomic_DNA"/>
</dbReference>
<organism evidence="2 3">
    <name type="scientific">Paenalcaligenes hermetiae</name>
    <dbReference type="NCBI Taxonomy" id="1157987"/>
    <lineage>
        <taxon>Bacteria</taxon>
        <taxon>Pseudomonadati</taxon>
        <taxon>Pseudomonadota</taxon>
        <taxon>Betaproteobacteria</taxon>
        <taxon>Burkholderiales</taxon>
        <taxon>Alcaligenaceae</taxon>
        <taxon>Paenalcaligenes</taxon>
    </lineage>
</organism>
<dbReference type="Proteomes" id="UP001500227">
    <property type="component" value="Unassembled WGS sequence"/>
</dbReference>
<comment type="caution">
    <text evidence="2">The sequence shown here is derived from an EMBL/GenBank/DDBJ whole genome shotgun (WGS) entry which is preliminary data.</text>
</comment>
<evidence type="ECO:0000313" key="3">
    <source>
        <dbReference type="Proteomes" id="UP001500227"/>
    </source>
</evidence>
<reference evidence="3" key="1">
    <citation type="journal article" date="2019" name="Int. J. Syst. Evol. Microbiol.">
        <title>The Global Catalogue of Microorganisms (GCM) 10K type strain sequencing project: providing services to taxonomists for standard genome sequencing and annotation.</title>
        <authorList>
            <consortium name="The Broad Institute Genomics Platform"/>
            <consortium name="The Broad Institute Genome Sequencing Center for Infectious Disease"/>
            <person name="Wu L."/>
            <person name="Ma J."/>
        </authorList>
    </citation>
    <scope>NUCLEOTIDE SEQUENCE [LARGE SCALE GENOMIC DNA]</scope>
    <source>
        <strain evidence="3">JCM 18423</strain>
    </source>
</reference>
<dbReference type="Gene3D" id="1.10.8.200">
    <property type="entry name" value="Replisome organizer (g39p helicase loader/inhibitor protein)"/>
    <property type="match status" value="1"/>
</dbReference>
<keyword evidence="3" id="KW-1185">Reference proteome</keyword>